<dbReference type="InterPro" id="IPR022190">
    <property type="entry name" value="DUF3716"/>
</dbReference>
<feature type="region of interest" description="Disordered" evidence="1">
    <location>
        <begin position="112"/>
        <end position="138"/>
    </location>
</feature>
<name>A0A9P8XQU1_9PEZI</name>
<dbReference type="OrthoDB" id="4776879at2759"/>
<dbReference type="RefSeq" id="XP_046004492.1">
    <property type="nucleotide sequence ID" value="XM_046157563.1"/>
</dbReference>
<reference evidence="2" key="1">
    <citation type="journal article" date="2021" name="Nat. Commun.">
        <title>Genetic determinants of endophytism in the Arabidopsis root mycobiome.</title>
        <authorList>
            <person name="Mesny F."/>
            <person name="Miyauchi S."/>
            <person name="Thiergart T."/>
            <person name="Pickel B."/>
            <person name="Atanasova L."/>
            <person name="Karlsson M."/>
            <person name="Huettel B."/>
            <person name="Barry K.W."/>
            <person name="Haridas S."/>
            <person name="Chen C."/>
            <person name="Bauer D."/>
            <person name="Andreopoulos W."/>
            <person name="Pangilinan J."/>
            <person name="LaButti K."/>
            <person name="Riley R."/>
            <person name="Lipzen A."/>
            <person name="Clum A."/>
            <person name="Drula E."/>
            <person name="Henrissat B."/>
            <person name="Kohler A."/>
            <person name="Grigoriev I.V."/>
            <person name="Martin F.M."/>
            <person name="Hacquard S."/>
        </authorList>
    </citation>
    <scope>NUCLEOTIDE SEQUENCE</scope>
    <source>
        <strain evidence="2">MPI-CAGE-CH-0230</strain>
    </source>
</reference>
<dbReference type="AlphaFoldDB" id="A0A9P8XQU1"/>
<evidence type="ECO:0000256" key="1">
    <source>
        <dbReference type="SAM" id="MobiDB-lite"/>
    </source>
</evidence>
<evidence type="ECO:0000313" key="3">
    <source>
        <dbReference type="Proteomes" id="UP000756346"/>
    </source>
</evidence>
<protein>
    <submittedName>
        <fullName evidence="2">Uncharacterized protein</fullName>
    </submittedName>
</protein>
<proteinExistence type="predicted"/>
<dbReference type="GeneID" id="70187109"/>
<sequence length="319" mass="35753">MPKPWRLAAIRGLVVPHSYYQVHCKPAWFMKRSFTSRSPQQLHSHTSTRSNRGALPPTLNFNYHRRPSNIAPSFCDRLAAFRWKGGPLHNPVSTQPLSSNNIELAREDGANTKTPEAACDLEGPQRHKGSSGDRSSVGALRTSEFTDVRNVLTDYEVNPSMPLSVYVVSSHTLQGPIRRFWKTKNRRVDGELGTFEWKHDGRQRAKAIALYILMEKKNTSDCHACAGSGNGPGAECIAGPPAEIDGACTNCYYSGTGKKCSLRVEYEKKAERERLRAEGKFIPISEDCLGLIETAELETWVDWIEEELVKRRVAQKPKT</sequence>
<keyword evidence="3" id="KW-1185">Reference proteome</keyword>
<dbReference type="Proteomes" id="UP000756346">
    <property type="component" value="Unassembled WGS sequence"/>
</dbReference>
<accession>A0A9P8XQU1</accession>
<organism evidence="2 3">
    <name type="scientific">Microdochium trichocladiopsis</name>
    <dbReference type="NCBI Taxonomy" id="1682393"/>
    <lineage>
        <taxon>Eukaryota</taxon>
        <taxon>Fungi</taxon>
        <taxon>Dikarya</taxon>
        <taxon>Ascomycota</taxon>
        <taxon>Pezizomycotina</taxon>
        <taxon>Sordariomycetes</taxon>
        <taxon>Xylariomycetidae</taxon>
        <taxon>Xylariales</taxon>
        <taxon>Microdochiaceae</taxon>
        <taxon>Microdochium</taxon>
    </lineage>
</organism>
<comment type="caution">
    <text evidence="2">The sequence shown here is derived from an EMBL/GenBank/DDBJ whole genome shotgun (WGS) entry which is preliminary data.</text>
</comment>
<gene>
    <name evidence="2" type="ORF">B0I36DRAFT_356214</name>
</gene>
<dbReference type="Pfam" id="PF12511">
    <property type="entry name" value="DUF3716"/>
    <property type="match status" value="1"/>
</dbReference>
<evidence type="ECO:0000313" key="2">
    <source>
        <dbReference type="EMBL" id="KAH7012116.1"/>
    </source>
</evidence>
<dbReference type="EMBL" id="JAGTJQ010000015">
    <property type="protein sequence ID" value="KAH7012116.1"/>
    <property type="molecule type" value="Genomic_DNA"/>
</dbReference>